<dbReference type="EMBL" id="AP023326">
    <property type="protein sequence ID" value="BCI68214.1"/>
    <property type="molecule type" value="Genomic_DNA"/>
</dbReference>
<reference evidence="8 9" key="1">
    <citation type="submission" date="2020-07" db="EMBL/GenBank/DDBJ databases">
        <title>Complete Genome Sequence of an acetic acid bacterium, Acetobacter aceti JCM20276.</title>
        <authorList>
            <person name="Hirose Y."/>
            <person name="Mihara H."/>
        </authorList>
    </citation>
    <scope>NUCLEOTIDE SEQUENCE [LARGE SCALE GENOMIC DNA]</scope>
    <source>
        <strain evidence="8 9">JCM20276</strain>
    </source>
</reference>
<keyword evidence="5 6" id="KW-0269">Exonuclease</keyword>
<proteinExistence type="inferred from homology"/>
<dbReference type="InterPro" id="IPR002562">
    <property type="entry name" value="3'-5'_exonuclease_dom"/>
</dbReference>
<dbReference type="Pfam" id="PF00570">
    <property type="entry name" value="HRDC"/>
    <property type="match status" value="1"/>
</dbReference>
<dbReference type="GO" id="GO:0005737">
    <property type="term" value="C:cytoplasm"/>
    <property type="evidence" value="ECO:0007669"/>
    <property type="project" value="UniProtKB-SubCell"/>
</dbReference>
<dbReference type="GO" id="GO:0003676">
    <property type="term" value="F:nucleic acid binding"/>
    <property type="evidence" value="ECO:0007669"/>
    <property type="project" value="InterPro"/>
</dbReference>
<dbReference type="NCBIfam" id="TIGR01388">
    <property type="entry name" value="rnd"/>
    <property type="match status" value="1"/>
</dbReference>
<keyword evidence="3 6" id="KW-0540">Nuclease</keyword>
<evidence type="ECO:0000256" key="3">
    <source>
        <dbReference type="ARBA" id="ARBA00022722"/>
    </source>
</evidence>
<dbReference type="Proteomes" id="UP000515220">
    <property type="component" value="Chromosome"/>
</dbReference>
<keyword evidence="1 6" id="KW-0963">Cytoplasm</keyword>
<comment type="subcellular location">
    <subcellularLocation>
        <location evidence="6">Cytoplasm</location>
    </subcellularLocation>
</comment>
<dbReference type="GO" id="GO:0000166">
    <property type="term" value="F:nucleotide binding"/>
    <property type="evidence" value="ECO:0007669"/>
    <property type="project" value="InterPro"/>
</dbReference>
<dbReference type="PANTHER" id="PTHR47649">
    <property type="entry name" value="RIBONUCLEASE D"/>
    <property type="match status" value="1"/>
</dbReference>
<gene>
    <name evidence="6 8" type="primary">rnd</name>
    <name evidence="8" type="ORF">AAJCM20276_28380</name>
</gene>
<dbReference type="PANTHER" id="PTHR47649:SF1">
    <property type="entry name" value="RIBONUCLEASE D"/>
    <property type="match status" value="1"/>
</dbReference>
<evidence type="ECO:0000256" key="4">
    <source>
        <dbReference type="ARBA" id="ARBA00022801"/>
    </source>
</evidence>
<evidence type="ECO:0000256" key="6">
    <source>
        <dbReference type="HAMAP-Rule" id="MF_01899"/>
    </source>
</evidence>
<evidence type="ECO:0000256" key="2">
    <source>
        <dbReference type="ARBA" id="ARBA00022694"/>
    </source>
</evidence>
<comment type="catalytic activity">
    <reaction evidence="6">
        <text>Exonucleolytic cleavage that removes extra residues from the 3'-terminus of tRNA to produce 5'-mononucleotides.</text>
        <dbReference type="EC" id="3.1.13.5"/>
    </reaction>
</comment>
<dbReference type="EC" id="3.1.13.5" evidence="6"/>
<dbReference type="GO" id="GO:0042780">
    <property type="term" value="P:tRNA 3'-end processing"/>
    <property type="evidence" value="ECO:0007669"/>
    <property type="project" value="UniProtKB-UniRule"/>
</dbReference>
<name>A0A6S6PSX8_ACEAC</name>
<dbReference type="SUPFAM" id="SSF47819">
    <property type="entry name" value="HRDC-like"/>
    <property type="match status" value="2"/>
</dbReference>
<dbReference type="SMART" id="SM00341">
    <property type="entry name" value="HRDC"/>
    <property type="match status" value="1"/>
</dbReference>
<dbReference type="InterPro" id="IPR010997">
    <property type="entry name" value="HRDC-like_sf"/>
</dbReference>
<evidence type="ECO:0000313" key="9">
    <source>
        <dbReference type="Proteomes" id="UP000515220"/>
    </source>
</evidence>
<dbReference type="SUPFAM" id="SSF53098">
    <property type="entry name" value="Ribonuclease H-like"/>
    <property type="match status" value="1"/>
</dbReference>
<dbReference type="RefSeq" id="WP_099348572.1">
    <property type="nucleotide sequence ID" value="NZ_AP023326.1"/>
</dbReference>
<feature type="domain" description="HRDC" evidence="7">
    <location>
        <begin position="219"/>
        <end position="300"/>
    </location>
</feature>
<comment type="similarity">
    <text evidence="6">Belongs to the RNase D family.</text>
</comment>
<dbReference type="Gene3D" id="1.10.150.80">
    <property type="entry name" value="HRDC domain"/>
    <property type="match status" value="1"/>
</dbReference>
<evidence type="ECO:0000259" key="7">
    <source>
        <dbReference type="PROSITE" id="PS50967"/>
    </source>
</evidence>
<keyword evidence="4 6" id="KW-0378">Hydrolase</keyword>
<dbReference type="GO" id="GO:0033890">
    <property type="term" value="F:ribonuclease D activity"/>
    <property type="evidence" value="ECO:0007669"/>
    <property type="project" value="UniProtKB-UniRule"/>
</dbReference>
<dbReference type="HAMAP" id="MF_01899">
    <property type="entry name" value="RNase_D"/>
    <property type="match status" value="1"/>
</dbReference>
<dbReference type="Gene3D" id="3.30.420.10">
    <property type="entry name" value="Ribonuclease H-like superfamily/Ribonuclease H"/>
    <property type="match status" value="1"/>
</dbReference>
<organism evidence="8 9">
    <name type="scientific">Acetobacter aceti</name>
    <dbReference type="NCBI Taxonomy" id="435"/>
    <lineage>
        <taxon>Bacteria</taxon>
        <taxon>Pseudomonadati</taxon>
        <taxon>Pseudomonadota</taxon>
        <taxon>Alphaproteobacteria</taxon>
        <taxon>Acetobacterales</taxon>
        <taxon>Acetobacteraceae</taxon>
        <taxon>Acetobacter</taxon>
        <taxon>Acetobacter subgen. Acetobacter</taxon>
    </lineage>
</organism>
<dbReference type="CDD" id="cd06142">
    <property type="entry name" value="RNaseD_exo"/>
    <property type="match status" value="1"/>
</dbReference>
<sequence length="408" mass="45177">MAKSPRYSFPAPRLITSTTDLAETVERLRNETFVTVDTEFMREKTYWPELCLLQIAGEKEVVLIDAVAPVLDLTPLTALFDDQSVVKVFHAARQDLEIFLHLFDRLPQPLFDTQVAAMVAGYGDQVGYDNLVGAVTGASIDKSHRFTDWSVRPLSPAQLSYAAADVTYLRLVYESLLKQLEREGRSAWVSAEQAALSDPDRLRVDPEKQWEKLRARTNNRRMLGILRAIAAWREREAQNANIPRQRMLKDESLLEIAATVPGNTDDLARVRGVSRGFAEGRAGQDLLAVIQDAVQLPDSELPKVVRGGKGSDGPRPSPALVALLKVLLAYQCEKHDVAPKLVASSDDLDAFALDPDPTGPLLTGWRRDVFGEEALALFEGHLSLGVSAGRLRLIRTDNQDQSRSGENV</sequence>
<dbReference type="InterPro" id="IPR044876">
    <property type="entry name" value="HRDC_dom_sf"/>
</dbReference>
<dbReference type="AlphaFoldDB" id="A0A6S6PSX8"/>
<evidence type="ECO:0000313" key="8">
    <source>
        <dbReference type="EMBL" id="BCI68214.1"/>
    </source>
</evidence>
<dbReference type="InterPro" id="IPR036397">
    <property type="entry name" value="RNaseH_sf"/>
</dbReference>
<comment type="function">
    <text evidence="6">Exonuclease involved in the 3' processing of various precursor tRNAs. Initiates hydrolysis at the 3'-terminus of an RNA molecule and releases 5'-mononucleotides.</text>
</comment>
<dbReference type="InterPro" id="IPR006292">
    <property type="entry name" value="RNase_D"/>
</dbReference>
<keyword evidence="2 6" id="KW-0819">tRNA processing</keyword>
<dbReference type="InterPro" id="IPR002121">
    <property type="entry name" value="HRDC_dom"/>
</dbReference>
<evidence type="ECO:0000256" key="1">
    <source>
        <dbReference type="ARBA" id="ARBA00022490"/>
    </source>
</evidence>
<evidence type="ECO:0000256" key="5">
    <source>
        <dbReference type="ARBA" id="ARBA00022839"/>
    </source>
</evidence>
<dbReference type="InterPro" id="IPR051086">
    <property type="entry name" value="RNase_D-like"/>
</dbReference>
<dbReference type="SMART" id="SM00474">
    <property type="entry name" value="35EXOc"/>
    <property type="match status" value="1"/>
</dbReference>
<accession>A0A6S6PSX8</accession>
<comment type="cofactor">
    <cofactor evidence="6">
        <name>a divalent metal cation</name>
        <dbReference type="ChEBI" id="CHEBI:60240"/>
    </cofactor>
</comment>
<dbReference type="Pfam" id="PF01612">
    <property type="entry name" value="DNA_pol_A_exo1"/>
    <property type="match status" value="1"/>
</dbReference>
<dbReference type="PROSITE" id="PS50967">
    <property type="entry name" value="HRDC"/>
    <property type="match status" value="1"/>
</dbReference>
<protein>
    <recommendedName>
        <fullName evidence="6">Ribonuclease D</fullName>
        <shortName evidence="6">RNase D</shortName>
        <ecNumber evidence="6">3.1.13.5</ecNumber>
    </recommendedName>
</protein>
<dbReference type="GO" id="GO:0008408">
    <property type="term" value="F:3'-5' exonuclease activity"/>
    <property type="evidence" value="ECO:0007669"/>
    <property type="project" value="InterPro"/>
</dbReference>
<dbReference type="InterPro" id="IPR012337">
    <property type="entry name" value="RNaseH-like_sf"/>
</dbReference>